<keyword evidence="6" id="KW-0175">Coiled coil</keyword>
<dbReference type="CDD" id="cd00130">
    <property type="entry name" value="PAS"/>
    <property type="match status" value="3"/>
</dbReference>
<keyword evidence="5" id="KW-0418">Kinase</keyword>
<dbReference type="Pfam" id="PF02518">
    <property type="entry name" value="HATPase_c"/>
    <property type="match status" value="1"/>
</dbReference>
<evidence type="ECO:0000313" key="8">
    <source>
        <dbReference type="EMBL" id="RIV19052.1"/>
    </source>
</evidence>
<comment type="caution">
    <text evidence="8">The sequence shown here is derived from an EMBL/GenBank/DDBJ whole genome shotgun (WGS) entry which is preliminary data.</text>
</comment>
<keyword evidence="3" id="KW-0597">Phosphoprotein</keyword>
<dbReference type="InterPro" id="IPR036097">
    <property type="entry name" value="HisK_dim/P_sf"/>
</dbReference>
<evidence type="ECO:0000256" key="6">
    <source>
        <dbReference type="SAM" id="Coils"/>
    </source>
</evidence>
<dbReference type="PRINTS" id="PR00344">
    <property type="entry name" value="BCTRLSENSOR"/>
</dbReference>
<dbReference type="InterPro" id="IPR036890">
    <property type="entry name" value="HATPase_C_sf"/>
</dbReference>
<protein>
    <recommendedName>
        <fullName evidence="2">histidine kinase</fullName>
        <ecNumber evidence="2">2.7.13.3</ecNumber>
    </recommendedName>
</protein>
<dbReference type="OrthoDB" id="904853at2"/>
<evidence type="ECO:0000259" key="7">
    <source>
        <dbReference type="PROSITE" id="PS50109"/>
    </source>
</evidence>
<comment type="catalytic activity">
    <reaction evidence="1">
        <text>ATP + protein L-histidine = ADP + protein N-phospho-L-histidine.</text>
        <dbReference type="EC" id="2.7.13.3"/>
    </reaction>
</comment>
<reference evidence="8 9" key="1">
    <citation type="submission" date="2018-08" db="EMBL/GenBank/DDBJ databases">
        <title>Fibrisoma montanum sp. nov., isolated from Danxia mountain soil.</title>
        <authorList>
            <person name="Huang Y."/>
        </authorList>
    </citation>
    <scope>NUCLEOTIDE SEQUENCE [LARGE SCALE GENOMIC DNA]</scope>
    <source>
        <strain evidence="8 9">HYT19</strain>
    </source>
</reference>
<dbReference type="InterPro" id="IPR013656">
    <property type="entry name" value="PAS_4"/>
</dbReference>
<dbReference type="Pfam" id="PF00512">
    <property type="entry name" value="HisKA"/>
    <property type="match status" value="1"/>
</dbReference>
<dbReference type="CDD" id="cd00082">
    <property type="entry name" value="HisKA"/>
    <property type="match status" value="1"/>
</dbReference>
<evidence type="ECO:0000256" key="3">
    <source>
        <dbReference type="ARBA" id="ARBA00022553"/>
    </source>
</evidence>
<dbReference type="SMART" id="SM00388">
    <property type="entry name" value="HisKA"/>
    <property type="match status" value="1"/>
</dbReference>
<evidence type="ECO:0000256" key="4">
    <source>
        <dbReference type="ARBA" id="ARBA00022679"/>
    </source>
</evidence>
<dbReference type="PANTHER" id="PTHR43304">
    <property type="entry name" value="PHYTOCHROME-LIKE PROTEIN CPH1"/>
    <property type="match status" value="1"/>
</dbReference>
<dbReference type="SMART" id="SM00387">
    <property type="entry name" value="HATPase_c"/>
    <property type="match status" value="1"/>
</dbReference>
<feature type="domain" description="Histidine kinase" evidence="7">
    <location>
        <begin position="1063"/>
        <end position="1291"/>
    </location>
</feature>
<dbReference type="Pfam" id="PF13426">
    <property type="entry name" value="PAS_9"/>
    <property type="match status" value="2"/>
</dbReference>
<evidence type="ECO:0000256" key="5">
    <source>
        <dbReference type="ARBA" id="ARBA00022777"/>
    </source>
</evidence>
<dbReference type="InterPro" id="IPR052162">
    <property type="entry name" value="Sensor_kinase/Photoreceptor"/>
</dbReference>
<evidence type="ECO:0000256" key="1">
    <source>
        <dbReference type="ARBA" id="ARBA00000085"/>
    </source>
</evidence>
<dbReference type="InterPro" id="IPR004358">
    <property type="entry name" value="Sig_transdc_His_kin-like_C"/>
</dbReference>
<dbReference type="Proteomes" id="UP000283523">
    <property type="component" value="Unassembled WGS sequence"/>
</dbReference>
<dbReference type="SMART" id="SM00091">
    <property type="entry name" value="PAS"/>
    <property type="match status" value="6"/>
</dbReference>
<sequence>MNTQRDALLDLSSTPFLETNGVVTLSALRSPDGELMDLCLTSLRVQTGSNWQEVHTYAPGQKLSELLKPYNLTDELTLLTDRCAEVIQTHQPASLRHRFQRSGKTFLFDLSIIPLGDGVLITYTNNSPVDTSPTQPSAVDALLLKLLDTASCGLLYSRALRNQQGRIVDFQVEQCNEAICQMTGIPRQQMLTQTMLTCDPRGLDSGILDRWAEVVETGIPQAFDHYFVGQGRWLQQKLTPYDGGILASFVDVSEARLNSWAELLEQAFDNVYTGIVVYQAVRDQSTDPQPGRIVDFYIRHVNQTAARMRGLPADQITGRLASELFPEQKTKGLFEQFVDVCQTGRPIRTEKHYADFGVWVDITITRQGDGVVVTFTDVSAQKEAELASQKQASLLQAIVDRTEAGITLLEPVYDASGTLMDFRMVLVNQYAARTYGWSPQELTDGRPVGHFMAGWQQTERFNVHKQVLETGEVHSTVLYQDNYGIRGWFEITLSRFDNRLLHTLVDITAVRQAEERQREQSRLHQTVIDNIQAGVVLLDAVRDPDTTGQPGAIVDFRYRLTNEVNARQGGKTVDELSGRLVGDIFPGWQQTELFPRMVQVLETGEPQNNVGPYTHYGWNGWFDGSYNKIGDSLLYTYVDVTRLKESELNARRKQELLDSILNVSPTAILACEAIHDPVDGRLIDYRYVAANSVAARLSGRSQDEIIGQTVTALFPSSEETEFLTYWQRAYETGEPQRFETFYAAEGVQGWYDMTVVRWGTGLVIVGSNVTETRKAQEEKKYQADTFQAMLASMLHGMSIFQVIRDEHGKLVDLVYEYVSEQILRDTGLTRNELVGQRILTLFPGVRQSQFWPAYEAMQEVNEPQQFEDHYNHDGIDNYVMGQVVWIDADRLVMTYQILNDLKRAQKQTEEQAKLLRSVLDGSQNGIIAFDAVRNEEGTIVDFRYVLQNEANRQRVGRTDQQLIGHTMREFFPDVAENGLLNQYAQVVDTGRPFRQDLEYDYGRGLGWYNISVVKRGDGMVLTVMDKTAEKRAEESMRSSQRQLEAANEELSQSNENLQSFAYVASHDLQEPLRKIQSFGDLLIEQYAPLLPAEGADLIRRMQTASARMSDLIRDILAYSRITTHGLPFVPVQLDTVLREIQADLSQRIVQTGALIDIGSLPTVQGDRSQLWQLFSNLLSNALKFIQPGQVPQITVRAQHLTNDEAPDALRNRQEGSWWAISVQDNGIGFDEKYLERIFQVFQRLHGKKQYPGSGIGLAICKRVAERHGGMLTATSKPGQGATFKVYLPVAISE</sequence>
<name>A0A418M048_9BACT</name>
<dbReference type="EC" id="2.7.13.3" evidence="2"/>
<accession>A0A418M048</accession>
<dbReference type="InterPro" id="IPR000014">
    <property type="entry name" value="PAS"/>
</dbReference>
<dbReference type="InterPro" id="IPR003661">
    <property type="entry name" value="HisK_dim/P_dom"/>
</dbReference>
<keyword evidence="4" id="KW-0808">Transferase</keyword>
<proteinExistence type="predicted"/>
<keyword evidence="9" id="KW-1185">Reference proteome</keyword>
<evidence type="ECO:0000256" key="2">
    <source>
        <dbReference type="ARBA" id="ARBA00012438"/>
    </source>
</evidence>
<dbReference type="SUPFAM" id="SSF55785">
    <property type="entry name" value="PYP-like sensor domain (PAS domain)"/>
    <property type="match status" value="7"/>
</dbReference>
<dbReference type="SUPFAM" id="SSF47384">
    <property type="entry name" value="Homodimeric domain of signal transducing histidine kinase"/>
    <property type="match status" value="1"/>
</dbReference>
<dbReference type="FunFam" id="3.30.565.10:FF:000006">
    <property type="entry name" value="Sensor histidine kinase WalK"/>
    <property type="match status" value="1"/>
</dbReference>
<feature type="coiled-coil region" evidence="6">
    <location>
        <begin position="1029"/>
        <end position="1056"/>
    </location>
</feature>
<dbReference type="InterPro" id="IPR005467">
    <property type="entry name" value="His_kinase_dom"/>
</dbReference>
<dbReference type="SUPFAM" id="SSF55874">
    <property type="entry name" value="ATPase domain of HSP90 chaperone/DNA topoisomerase II/histidine kinase"/>
    <property type="match status" value="1"/>
</dbReference>
<dbReference type="EMBL" id="QXED01000009">
    <property type="protein sequence ID" value="RIV19052.1"/>
    <property type="molecule type" value="Genomic_DNA"/>
</dbReference>
<organism evidence="8 9">
    <name type="scientific">Fibrisoma montanum</name>
    <dbReference type="NCBI Taxonomy" id="2305895"/>
    <lineage>
        <taxon>Bacteria</taxon>
        <taxon>Pseudomonadati</taxon>
        <taxon>Bacteroidota</taxon>
        <taxon>Cytophagia</taxon>
        <taxon>Cytophagales</taxon>
        <taxon>Spirosomataceae</taxon>
        <taxon>Fibrisoma</taxon>
    </lineage>
</organism>
<dbReference type="InterPro" id="IPR035965">
    <property type="entry name" value="PAS-like_dom_sf"/>
</dbReference>
<dbReference type="RefSeq" id="WP_119670763.1">
    <property type="nucleotide sequence ID" value="NZ_QXED01000009.1"/>
</dbReference>
<evidence type="ECO:0000313" key="9">
    <source>
        <dbReference type="Proteomes" id="UP000283523"/>
    </source>
</evidence>
<dbReference type="PROSITE" id="PS50109">
    <property type="entry name" value="HIS_KIN"/>
    <property type="match status" value="1"/>
</dbReference>
<dbReference type="Gene3D" id="1.10.287.130">
    <property type="match status" value="1"/>
</dbReference>
<dbReference type="PANTHER" id="PTHR43304:SF1">
    <property type="entry name" value="PAC DOMAIN-CONTAINING PROTEIN"/>
    <property type="match status" value="1"/>
</dbReference>
<dbReference type="Pfam" id="PF08448">
    <property type="entry name" value="PAS_4"/>
    <property type="match status" value="3"/>
</dbReference>
<dbReference type="Gene3D" id="3.30.565.10">
    <property type="entry name" value="Histidine kinase-like ATPase, C-terminal domain"/>
    <property type="match status" value="1"/>
</dbReference>
<gene>
    <name evidence="8" type="ORF">DYU11_26510</name>
</gene>
<dbReference type="InterPro" id="IPR003594">
    <property type="entry name" value="HATPase_dom"/>
</dbReference>
<dbReference type="GO" id="GO:0000155">
    <property type="term" value="F:phosphorelay sensor kinase activity"/>
    <property type="evidence" value="ECO:0007669"/>
    <property type="project" value="InterPro"/>
</dbReference>
<dbReference type="Gene3D" id="3.30.450.20">
    <property type="entry name" value="PAS domain"/>
    <property type="match status" value="7"/>
</dbReference>